<dbReference type="PROSITE" id="PS50026">
    <property type="entry name" value="EGF_3"/>
    <property type="match status" value="2"/>
</dbReference>
<dbReference type="SUPFAM" id="SSF57196">
    <property type="entry name" value="EGF/Laminin"/>
    <property type="match status" value="1"/>
</dbReference>
<comment type="similarity">
    <text evidence="3">Belongs to the neurexin family.</text>
</comment>
<dbReference type="InterPro" id="IPR001791">
    <property type="entry name" value="Laminin_G"/>
</dbReference>
<dbReference type="Pfam" id="PF02210">
    <property type="entry name" value="Laminin_G_2"/>
    <property type="match status" value="4"/>
</dbReference>
<dbReference type="PANTHER" id="PTHR15036">
    <property type="entry name" value="PIKACHURIN-LIKE PROTEIN"/>
    <property type="match status" value="1"/>
</dbReference>
<dbReference type="SUPFAM" id="SSF49785">
    <property type="entry name" value="Galactose-binding domain-like"/>
    <property type="match status" value="1"/>
</dbReference>
<dbReference type="Gene3D" id="2.60.120.1000">
    <property type="match status" value="1"/>
</dbReference>
<feature type="domain" description="EGF-like" evidence="17">
    <location>
        <begin position="950"/>
        <end position="988"/>
    </location>
</feature>
<dbReference type="SUPFAM" id="SSF56496">
    <property type="entry name" value="Fibrinogen C-terminal domain-like"/>
    <property type="match status" value="1"/>
</dbReference>
<keyword evidence="7" id="KW-0677">Repeat</keyword>
<evidence type="ECO:0000256" key="14">
    <source>
        <dbReference type="SAM" id="SignalP"/>
    </source>
</evidence>
<feature type="compositionally biased region" description="Low complexity" evidence="13">
    <location>
        <begin position="45"/>
        <end position="56"/>
    </location>
</feature>
<feature type="domain" description="EGF-like" evidence="17">
    <location>
        <begin position="540"/>
        <end position="577"/>
    </location>
</feature>
<feature type="domain" description="Laminin G" evidence="16">
    <location>
        <begin position="784"/>
        <end position="949"/>
    </location>
</feature>
<dbReference type="Gene3D" id="2.60.120.260">
    <property type="entry name" value="Galactose-binding domain-like"/>
    <property type="match status" value="1"/>
</dbReference>
<dbReference type="CDD" id="cd00054">
    <property type="entry name" value="EGF_CA"/>
    <property type="match status" value="1"/>
</dbReference>
<dbReference type="PANTHER" id="PTHR15036:SF46">
    <property type="entry name" value="CONTACTIN-ASSOCIATED PROTEIN-LIKE 5"/>
    <property type="match status" value="1"/>
</dbReference>
<dbReference type="PROSITE" id="PS50025">
    <property type="entry name" value="LAM_G_DOMAIN"/>
    <property type="match status" value="4"/>
</dbReference>
<keyword evidence="8" id="KW-1133">Transmembrane helix</keyword>
<evidence type="ECO:0000256" key="9">
    <source>
        <dbReference type="ARBA" id="ARBA00023136"/>
    </source>
</evidence>
<comment type="caution">
    <text evidence="11">Lacks conserved residue(s) required for the propagation of feature annotation.</text>
</comment>
<reference evidence="19" key="1">
    <citation type="submission" date="2025-08" db="UniProtKB">
        <authorList>
            <consortium name="Ensembl"/>
        </authorList>
    </citation>
    <scope>IDENTIFICATION</scope>
</reference>
<dbReference type="AlphaFoldDB" id="A0A8C7DB44"/>
<feature type="chain" id="PRO_5034728580" evidence="14">
    <location>
        <begin position="26"/>
        <end position="1232"/>
    </location>
</feature>
<evidence type="ECO:0000256" key="3">
    <source>
        <dbReference type="ARBA" id="ARBA00010241"/>
    </source>
</evidence>
<accession>A0A8C7DB44</accession>
<feature type="domain" description="F5/8 type C" evidence="15">
    <location>
        <begin position="29"/>
        <end position="175"/>
    </location>
</feature>
<evidence type="ECO:0000256" key="7">
    <source>
        <dbReference type="ARBA" id="ARBA00022737"/>
    </source>
</evidence>
<evidence type="ECO:0000256" key="5">
    <source>
        <dbReference type="ARBA" id="ARBA00022692"/>
    </source>
</evidence>
<dbReference type="CDD" id="cd00110">
    <property type="entry name" value="LamG"/>
    <property type="match status" value="4"/>
</dbReference>
<feature type="domain" description="Laminin G" evidence="16">
    <location>
        <begin position="969"/>
        <end position="1161"/>
    </location>
</feature>
<dbReference type="InterPro" id="IPR013320">
    <property type="entry name" value="ConA-like_dom_sf"/>
</dbReference>
<keyword evidence="5" id="KW-0812">Transmembrane</keyword>
<evidence type="ECO:0000313" key="19">
    <source>
        <dbReference type="Ensembl" id="ENSOKIP00005011775.1"/>
    </source>
</evidence>
<dbReference type="PROSITE" id="PS01286">
    <property type="entry name" value="FA58C_2"/>
    <property type="match status" value="1"/>
</dbReference>
<dbReference type="PROSITE" id="PS50022">
    <property type="entry name" value="FA58C_3"/>
    <property type="match status" value="1"/>
</dbReference>
<dbReference type="InterPro" id="IPR000742">
    <property type="entry name" value="EGF"/>
</dbReference>
<proteinExistence type="inferred from homology"/>
<evidence type="ECO:0000259" key="17">
    <source>
        <dbReference type="PROSITE" id="PS50026"/>
    </source>
</evidence>
<evidence type="ECO:0000256" key="12">
    <source>
        <dbReference type="PROSITE-ProRule" id="PRU00122"/>
    </source>
</evidence>
<dbReference type="InterPro" id="IPR008979">
    <property type="entry name" value="Galactose-bd-like_sf"/>
</dbReference>
<keyword evidence="6 14" id="KW-0732">Signal</keyword>
<dbReference type="InterPro" id="IPR036056">
    <property type="entry name" value="Fibrinogen-like_C"/>
</dbReference>
<dbReference type="Gene3D" id="2.10.25.10">
    <property type="entry name" value="Laminin"/>
    <property type="match status" value="1"/>
</dbReference>
<evidence type="ECO:0000313" key="20">
    <source>
        <dbReference type="Proteomes" id="UP000694557"/>
    </source>
</evidence>
<dbReference type="Pfam" id="PF00754">
    <property type="entry name" value="F5_F8_type_C"/>
    <property type="match status" value="1"/>
</dbReference>
<dbReference type="PROSITE" id="PS51406">
    <property type="entry name" value="FIBRINOGEN_C_2"/>
    <property type="match status" value="1"/>
</dbReference>
<evidence type="ECO:0000256" key="6">
    <source>
        <dbReference type="ARBA" id="ARBA00022729"/>
    </source>
</evidence>
<dbReference type="CDD" id="cd00057">
    <property type="entry name" value="FA58C"/>
    <property type="match status" value="1"/>
</dbReference>
<dbReference type="FunFam" id="2.60.120.260:FF:000016">
    <property type="entry name" value="Contactin-associated protein-like 4 isoform 1"/>
    <property type="match status" value="1"/>
</dbReference>
<dbReference type="InterPro" id="IPR050372">
    <property type="entry name" value="Neurexin-related_CASP"/>
</dbReference>
<keyword evidence="9" id="KW-0472">Membrane</keyword>
<evidence type="ECO:0000256" key="2">
    <source>
        <dbReference type="ARBA" id="ARBA00004479"/>
    </source>
</evidence>
<dbReference type="SMART" id="SM00181">
    <property type="entry name" value="EGF"/>
    <property type="match status" value="2"/>
</dbReference>
<evidence type="ECO:0000256" key="11">
    <source>
        <dbReference type="PROSITE-ProRule" id="PRU00076"/>
    </source>
</evidence>
<keyword evidence="4 11" id="KW-0245">EGF-like domain</keyword>
<protein>
    <submittedName>
        <fullName evidence="19">Contactin-associated protein-like 5</fullName>
    </submittedName>
</protein>
<comment type="subcellular location">
    <subcellularLocation>
        <location evidence="2">Membrane</location>
        <topology evidence="2">Single-pass type I membrane protein</topology>
    </subcellularLocation>
</comment>
<evidence type="ECO:0000259" key="18">
    <source>
        <dbReference type="PROSITE" id="PS51406"/>
    </source>
</evidence>
<feature type="domain" description="Laminin G" evidence="16">
    <location>
        <begin position="374"/>
        <end position="538"/>
    </location>
</feature>
<reference evidence="19" key="2">
    <citation type="submission" date="2025-09" db="UniProtKB">
        <authorList>
            <consortium name="Ensembl"/>
        </authorList>
    </citation>
    <scope>IDENTIFICATION</scope>
</reference>
<evidence type="ECO:0000256" key="8">
    <source>
        <dbReference type="ARBA" id="ARBA00022989"/>
    </source>
</evidence>
<feature type="compositionally biased region" description="Basic and acidic residues" evidence="13">
    <location>
        <begin position="60"/>
        <end position="73"/>
    </location>
</feature>
<comment type="function">
    <text evidence="1">May play a role in the correct development and proper functioning of the peripheral and central nervous system and be involved in cell adhesion and intercellular communication.</text>
</comment>
<evidence type="ECO:0000256" key="13">
    <source>
        <dbReference type="SAM" id="MobiDB-lite"/>
    </source>
</evidence>
<gene>
    <name evidence="19" type="primary">LOC109890434</name>
</gene>
<feature type="domain" description="Fibrinogen C-terminal" evidence="18">
    <location>
        <begin position="576"/>
        <end position="635"/>
    </location>
</feature>
<sequence length="1232" mass="135906">MSSRSASWFYIVSYFVLSIFGSIHAANNCNGPLLSVLPESSFESSSTSSSSQLPHSAKLNRREGEGGWAPERSDRQPWLQLDLRQKMEVTAIATQGRSGSSDWVTSFMLLFGDSGLAWKQYGQSEDTGTYTGNTNSEGVVQHKLVHSIAARFLRFVPLDWSTTGWIGLRVEVYGCVYKSDVADFNGRSALLYRFNQKSQRTVKDVISLRFKSYGADGVLVHGEGHRGDYLTLELHHGTLALHLNLGKHNDAKLYPSSANVSVFLGCLLDDQLWHYVLVKRSNKQVNLTVDGHTRHLSTTGVEDSLEVDYELSFGGIPIPGKPGSFLRKNFHGCIENLYYNGVNIINLAKRRKLQIHSVGNVTFSCSEPQPQMVSTTFLSSSSSYLSLPLEPLGVWGLDVHFHFRTWNQEGLLFSTGLAQGSQHLVLQISRGQLHLMVHGAADVTDGLWHSVSLSYRDLMVSLVLDNEPTSTMDVQSHADSGNSVFFGGCPQYSGGCKNPTVAFQGCMRQILLNNQLMDLPRVQQGLLGNYSKLQFDICGIRNRCLPNFCEHDGRCTQSWDTFYCDCSGTGYTGETCHNSIYEASCEAHRQMGSTSGYFYIDPDGSGPLKATLVYCNMTEDKVWTVVDHNNSGFVNVTGATTKKPYVMRFNYTASLEQLRTLIGRSEHCQQEVSLHDGNKCALVVDGRPLSWWLDRSGEKQTYWGGSVPGVQQCSCSLEENCIDMNYFCNCDADTHLWVNDTGLLSYKDHLPLTEIVIGDTNRTGSAAVYRVGSLHCNGDRFLWNSASFYPGSSSLHFPKFQAELSADISLYFKTTASSGVLLENLGTADFITLKLTTPSAITFIFDVGNGPVDLTVTSPVPLNDKQWHYVRAERNLKEASLQVDQLPLHTLEAPSEGHYRLQLKSLLFIGGSTFKESSFLGCIRALTLNGVNLDLEEQAKLTPGVTPGCPGHCSGSASVCHNRGRCMEKNSGYVCDCTHSAYNGPQCKKGDQSSSRQPIHSHFLTTRTPAMLLCVSTYHQQYLAIILANNGSLQIWFHLNREERAEIFTPKASSLADGQLHRVQVHREGKDLYVQVNIDQKYNLSSDLKMNTLRSLTLGKVTATSAGHAGLAEEVLRAGSKGFIGCLSSVLFNHLTPLKTAILNHGSSLVHVLGNLVESNCGALADSTTSQSTSGEFNSIDVNHVWLHNMDFIYVILLAYISPILLCRSSQALLGRMISFTAQLFSGLSRDV</sequence>
<evidence type="ECO:0000256" key="4">
    <source>
        <dbReference type="ARBA" id="ARBA00022536"/>
    </source>
</evidence>
<feature type="region of interest" description="Disordered" evidence="13">
    <location>
        <begin position="45"/>
        <end position="73"/>
    </location>
</feature>
<dbReference type="GeneTree" id="ENSGT00940000160532"/>
<evidence type="ECO:0000256" key="1">
    <source>
        <dbReference type="ARBA" id="ARBA00003165"/>
    </source>
</evidence>
<dbReference type="SUPFAM" id="SSF49899">
    <property type="entry name" value="Concanavalin A-like lectins/glucanases"/>
    <property type="match status" value="4"/>
</dbReference>
<feature type="signal peptide" evidence="14">
    <location>
        <begin position="1"/>
        <end position="25"/>
    </location>
</feature>
<dbReference type="InterPro" id="IPR002181">
    <property type="entry name" value="Fibrinogen_a/b/g_C_dom"/>
</dbReference>
<dbReference type="Pfam" id="PF00008">
    <property type="entry name" value="EGF"/>
    <property type="match status" value="1"/>
</dbReference>
<dbReference type="SMART" id="SM00231">
    <property type="entry name" value="FA58C"/>
    <property type="match status" value="1"/>
</dbReference>
<feature type="disulfide bond" evidence="12">
    <location>
        <begin position="922"/>
        <end position="949"/>
    </location>
</feature>
<evidence type="ECO:0000259" key="15">
    <source>
        <dbReference type="PROSITE" id="PS50022"/>
    </source>
</evidence>
<dbReference type="Ensembl" id="ENSOKIT00005012589.1">
    <property type="protein sequence ID" value="ENSOKIP00005011775.1"/>
    <property type="gene ID" value="ENSOKIG00005005295.1"/>
</dbReference>
<keyword evidence="10 12" id="KW-1015">Disulfide bond</keyword>
<dbReference type="PROSITE" id="PS01285">
    <property type="entry name" value="FA58C_1"/>
    <property type="match status" value="1"/>
</dbReference>
<feature type="domain" description="Laminin G" evidence="16">
    <location>
        <begin position="181"/>
        <end position="365"/>
    </location>
</feature>
<keyword evidence="20" id="KW-1185">Reference proteome</keyword>
<dbReference type="InterPro" id="IPR000421">
    <property type="entry name" value="FA58C"/>
</dbReference>
<evidence type="ECO:0000256" key="10">
    <source>
        <dbReference type="ARBA" id="ARBA00023157"/>
    </source>
</evidence>
<organism evidence="19 20">
    <name type="scientific">Oncorhynchus kisutch</name>
    <name type="common">Coho salmon</name>
    <name type="synonym">Salmo kisutch</name>
    <dbReference type="NCBI Taxonomy" id="8019"/>
    <lineage>
        <taxon>Eukaryota</taxon>
        <taxon>Metazoa</taxon>
        <taxon>Chordata</taxon>
        <taxon>Craniata</taxon>
        <taxon>Vertebrata</taxon>
        <taxon>Euteleostomi</taxon>
        <taxon>Actinopterygii</taxon>
        <taxon>Neopterygii</taxon>
        <taxon>Teleostei</taxon>
        <taxon>Protacanthopterygii</taxon>
        <taxon>Salmoniformes</taxon>
        <taxon>Salmonidae</taxon>
        <taxon>Salmoninae</taxon>
        <taxon>Oncorhynchus</taxon>
    </lineage>
</organism>
<dbReference type="Gene3D" id="2.60.120.200">
    <property type="match status" value="4"/>
</dbReference>
<dbReference type="GO" id="GO:0016020">
    <property type="term" value="C:membrane"/>
    <property type="evidence" value="ECO:0007669"/>
    <property type="project" value="UniProtKB-SubCell"/>
</dbReference>
<evidence type="ECO:0000259" key="16">
    <source>
        <dbReference type="PROSITE" id="PS50025"/>
    </source>
</evidence>
<dbReference type="SMART" id="SM00282">
    <property type="entry name" value="LamG"/>
    <property type="match status" value="4"/>
</dbReference>
<name>A0A8C7DB44_ONCKI</name>
<dbReference type="Proteomes" id="UP000694557">
    <property type="component" value="Unassembled WGS sequence"/>
</dbReference>